<dbReference type="PRINTS" id="PR00147">
    <property type="entry name" value="DNAPHOTLYASE"/>
</dbReference>
<evidence type="ECO:0000256" key="6">
    <source>
        <dbReference type="SAM" id="MobiDB-lite"/>
    </source>
</evidence>
<dbReference type="InterPro" id="IPR018394">
    <property type="entry name" value="DNA_photolyase_1_CS_C"/>
</dbReference>
<evidence type="ECO:0000256" key="3">
    <source>
        <dbReference type="ARBA" id="ARBA00022827"/>
    </source>
</evidence>
<dbReference type="InterPro" id="IPR036155">
    <property type="entry name" value="Crypto/Photolyase_N_sf"/>
</dbReference>
<protein>
    <submittedName>
        <fullName evidence="8">Cryptochrome/photolyase family protein</fullName>
        <ecNumber evidence="8">4.1.99.3</ecNumber>
    </submittedName>
</protein>
<dbReference type="Pfam" id="PF00875">
    <property type="entry name" value="DNA_photolyase"/>
    <property type="match status" value="1"/>
</dbReference>
<dbReference type="SUPFAM" id="SSF52425">
    <property type="entry name" value="Cryptochrome/photolyase, N-terminal domain"/>
    <property type="match status" value="1"/>
</dbReference>
<comment type="cofactor">
    <cofactor evidence="1">
        <name>FAD</name>
        <dbReference type="ChEBI" id="CHEBI:57692"/>
    </cofactor>
</comment>
<dbReference type="EC" id="4.1.99.3" evidence="8"/>
<dbReference type="PROSITE" id="PS00394">
    <property type="entry name" value="DNA_PHOTOLYASES_1_1"/>
    <property type="match status" value="1"/>
</dbReference>
<evidence type="ECO:0000256" key="2">
    <source>
        <dbReference type="ARBA" id="ARBA00022630"/>
    </source>
</evidence>
<dbReference type="InterPro" id="IPR014729">
    <property type="entry name" value="Rossmann-like_a/b/a_fold"/>
</dbReference>
<dbReference type="InterPro" id="IPR005101">
    <property type="entry name" value="Cryptochr/Photolyase_FAD-bd"/>
</dbReference>
<evidence type="ECO:0000313" key="9">
    <source>
        <dbReference type="Proteomes" id="UP001589894"/>
    </source>
</evidence>
<evidence type="ECO:0000313" key="8">
    <source>
        <dbReference type="EMBL" id="MFC0563333.1"/>
    </source>
</evidence>
<dbReference type="Proteomes" id="UP001589894">
    <property type="component" value="Unassembled WGS sequence"/>
</dbReference>
<reference evidence="8 9" key="1">
    <citation type="submission" date="2024-09" db="EMBL/GenBank/DDBJ databases">
        <authorList>
            <person name="Sun Q."/>
            <person name="Mori K."/>
        </authorList>
    </citation>
    <scope>NUCLEOTIDE SEQUENCE [LARGE SCALE GENOMIC DNA]</scope>
    <source>
        <strain evidence="8 9">TBRC 2205</strain>
    </source>
</reference>
<comment type="similarity">
    <text evidence="5">Belongs to the DNA photolyase family.</text>
</comment>
<feature type="domain" description="Photolyase/cryptochrome alpha/beta" evidence="7">
    <location>
        <begin position="3"/>
        <end position="129"/>
    </location>
</feature>
<dbReference type="InterPro" id="IPR006050">
    <property type="entry name" value="DNA_photolyase_N"/>
</dbReference>
<evidence type="ECO:0000256" key="4">
    <source>
        <dbReference type="ARBA" id="ARBA00022991"/>
    </source>
</evidence>
<accession>A0ABV6NT96</accession>
<dbReference type="GO" id="GO:0003904">
    <property type="term" value="F:deoxyribodipyrimidine photo-lyase activity"/>
    <property type="evidence" value="ECO:0007669"/>
    <property type="project" value="UniProtKB-EC"/>
</dbReference>
<organism evidence="8 9">
    <name type="scientific">Plantactinospora siamensis</name>
    <dbReference type="NCBI Taxonomy" id="555372"/>
    <lineage>
        <taxon>Bacteria</taxon>
        <taxon>Bacillati</taxon>
        <taxon>Actinomycetota</taxon>
        <taxon>Actinomycetes</taxon>
        <taxon>Micromonosporales</taxon>
        <taxon>Micromonosporaceae</taxon>
        <taxon>Plantactinospora</taxon>
    </lineage>
</organism>
<dbReference type="Gene3D" id="3.40.50.620">
    <property type="entry name" value="HUPs"/>
    <property type="match status" value="1"/>
</dbReference>
<gene>
    <name evidence="8" type="ORF">ACFFHU_04020</name>
</gene>
<dbReference type="Gene3D" id="1.25.40.80">
    <property type="match status" value="1"/>
</dbReference>
<keyword evidence="4 5" id="KW-0157">Chromophore</keyword>
<dbReference type="InterPro" id="IPR002081">
    <property type="entry name" value="Cryptochrome/DNA_photolyase_1"/>
</dbReference>
<keyword evidence="3 5" id="KW-0274">FAD</keyword>
<name>A0ABV6NT96_9ACTN</name>
<dbReference type="EMBL" id="JBHLUE010000002">
    <property type="protein sequence ID" value="MFC0563333.1"/>
    <property type="molecule type" value="Genomic_DNA"/>
</dbReference>
<evidence type="ECO:0000259" key="7">
    <source>
        <dbReference type="PROSITE" id="PS51645"/>
    </source>
</evidence>
<comment type="caution">
    <text evidence="8">The sequence shown here is derived from an EMBL/GenBank/DDBJ whole genome shotgun (WGS) entry which is preliminary data.</text>
</comment>
<dbReference type="PANTHER" id="PTHR11455">
    <property type="entry name" value="CRYPTOCHROME"/>
    <property type="match status" value="1"/>
</dbReference>
<keyword evidence="9" id="KW-1185">Reference proteome</keyword>
<evidence type="ECO:0000256" key="5">
    <source>
        <dbReference type="RuleBase" id="RU004182"/>
    </source>
</evidence>
<dbReference type="PANTHER" id="PTHR11455:SF9">
    <property type="entry name" value="CRYPTOCHROME CIRCADIAN CLOCK 5 ISOFORM X1"/>
    <property type="match status" value="1"/>
</dbReference>
<dbReference type="InterPro" id="IPR036134">
    <property type="entry name" value="Crypto/Photolyase_FAD-like_sf"/>
</dbReference>
<evidence type="ECO:0000256" key="1">
    <source>
        <dbReference type="ARBA" id="ARBA00001974"/>
    </source>
</evidence>
<dbReference type="RefSeq" id="WP_377335748.1">
    <property type="nucleotide sequence ID" value="NZ_JBHLUE010000002.1"/>
</dbReference>
<proteinExistence type="inferred from homology"/>
<dbReference type="Gene3D" id="1.10.579.10">
    <property type="entry name" value="DNA Cyclobutane Dipyrimidine Photolyase, subunit A, domain 3"/>
    <property type="match status" value="1"/>
</dbReference>
<keyword evidence="8" id="KW-0456">Lyase</keyword>
<sequence>MTRTAVVLLTRDLRLHDQPALAAACANFAEVVPLFVLDPALAGLAVNRHRFLAQSLADLRESLQARGGDLVLRRGDPVAETIKVARAVDAAGVALSADVSRYARRRERRLARECERHRMSLRLFPGVTVVDPGALQPAGGDHFKVFSPYHRAWLASDWRTEVSTPKRITLPPDVSPGRLPGEPRGGSPDVVPGGERAGRDRLRGWLKIEDRYDDLHDDLAGDGTSRLSPYLRFGCLSPLAVARSVDRAGPFARQLAWRDFNYQTALARPDLAEQPLRPRSPREWRHDEAALAAWSQGRTGVPIVDAGMRQLRAEGWMHNRARLITAYFLTRNLGLDWRSGLKVFGDWLVDGDVPNNAGNWQWVAGTGADTRPNRGFNPIRQAERYDPDGEYVRRYVPELADVPELAGKAVHQPWKLPPETRRRLDYPPPLGM</sequence>
<dbReference type="PROSITE" id="PS51645">
    <property type="entry name" value="PHR_CRY_ALPHA_BETA"/>
    <property type="match status" value="1"/>
</dbReference>
<dbReference type="SUPFAM" id="SSF48173">
    <property type="entry name" value="Cryptochrome/photolyase FAD-binding domain"/>
    <property type="match status" value="1"/>
</dbReference>
<keyword evidence="2 5" id="KW-0285">Flavoprotein</keyword>
<feature type="region of interest" description="Disordered" evidence="6">
    <location>
        <begin position="166"/>
        <end position="197"/>
    </location>
</feature>
<dbReference type="Pfam" id="PF03441">
    <property type="entry name" value="FAD_binding_7"/>
    <property type="match status" value="1"/>
</dbReference>